<evidence type="ECO:0000313" key="1">
    <source>
        <dbReference type="EMBL" id="GIX95349.1"/>
    </source>
</evidence>
<sequence>MHLPQTRSIKFTFNCSLPLAKPYICLRPVPPGLTGVQPGLLENKKEIPALCLRCIFELRLLIRFSEKDLTLFEQKRLAITNLPSSLNNEGGLLLRDSTIPFPLEIHRTRRNTPFQEHASSADTRNKVYFLIAPFPVAKPTSV</sequence>
<proteinExistence type="predicted"/>
<dbReference type="Proteomes" id="UP001054945">
    <property type="component" value="Unassembled WGS sequence"/>
</dbReference>
<gene>
    <name evidence="1" type="ORF">CEXT_441431</name>
</gene>
<accession>A0AAV4PE49</accession>
<reference evidence="1 2" key="1">
    <citation type="submission" date="2021-06" db="EMBL/GenBank/DDBJ databases">
        <title>Caerostris extrusa draft genome.</title>
        <authorList>
            <person name="Kono N."/>
            <person name="Arakawa K."/>
        </authorList>
    </citation>
    <scope>NUCLEOTIDE SEQUENCE [LARGE SCALE GENOMIC DNA]</scope>
</reference>
<organism evidence="1 2">
    <name type="scientific">Caerostris extrusa</name>
    <name type="common">Bark spider</name>
    <name type="synonym">Caerostris bankana</name>
    <dbReference type="NCBI Taxonomy" id="172846"/>
    <lineage>
        <taxon>Eukaryota</taxon>
        <taxon>Metazoa</taxon>
        <taxon>Ecdysozoa</taxon>
        <taxon>Arthropoda</taxon>
        <taxon>Chelicerata</taxon>
        <taxon>Arachnida</taxon>
        <taxon>Araneae</taxon>
        <taxon>Araneomorphae</taxon>
        <taxon>Entelegynae</taxon>
        <taxon>Araneoidea</taxon>
        <taxon>Araneidae</taxon>
        <taxon>Caerostris</taxon>
    </lineage>
</organism>
<dbReference type="EMBL" id="BPLR01004499">
    <property type="protein sequence ID" value="GIX95349.1"/>
    <property type="molecule type" value="Genomic_DNA"/>
</dbReference>
<dbReference type="AlphaFoldDB" id="A0AAV4PE49"/>
<evidence type="ECO:0008006" key="3">
    <source>
        <dbReference type="Google" id="ProtNLM"/>
    </source>
</evidence>
<name>A0AAV4PE49_CAEEX</name>
<evidence type="ECO:0000313" key="2">
    <source>
        <dbReference type="Proteomes" id="UP001054945"/>
    </source>
</evidence>
<keyword evidence="2" id="KW-1185">Reference proteome</keyword>
<comment type="caution">
    <text evidence="1">The sequence shown here is derived from an EMBL/GenBank/DDBJ whole genome shotgun (WGS) entry which is preliminary data.</text>
</comment>
<protein>
    <recommendedName>
        <fullName evidence="3">SH2 domain-containing protein</fullName>
    </recommendedName>
</protein>